<keyword evidence="3" id="KW-1185">Reference proteome</keyword>
<dbReference type="Proteomes" id="UP001177023">
    <property type="component" value="Unassembled WGS sequence"/>
</dbReference>
<sequence length="129" mass="14004">MMPGCGDGGQGLAQQTRYYDGRCGVPGEYCQMNAKFFHNTTLHPLVERFCVKGTDPTCTIDHHDDGFLIGCGCEGRLCNSWNATTLREMAEAYRGPALNLTATVFTASTASIPSSFAIFLFLGFLNAFS</sequence>
<protein>
    <submittedName>
        <fullName evidence="2">Uncharacterized protein</fullName>
    </submittedName>
</protein>
<name>A0AA36CD09_9BILA</name>
<feature type="transmembrane region" description="Helical" evidence="1">
    <location>
        <begin position="97"/>
        <end position="125"/>
    </location>
</feature>
<proteinExistence type="predicted"/>
<feature type="non-terminal residue" evidence="2">
    <location>
        <position position="1"/>
    </location>
</feature>
<comment type="caution">
    <text evidence="2">The sequence shown here is derived from an EMBL/GenBank/DDBJ whole genome shotgun (WGS) entry which is preliminary data.</text>
</comment>
<keyword evidence="1" id="KW-0472">Membrane</keyword>
<keyword evidence="1" id="KW-1133">Transmembrane helix</keyword>
<dbReference type="AlphaFoldDB" id="A0AA36CD09"/>
<dbReference type="EMBL" id="CATQJA010001316">
    <property type="protein sequence ID" value="CAJ0566743.1"/>
    <property type="molecule type" value="Genomic_DNA"/>
</dbReference>
<keyword evidence="1" id="KW-0812">Transmembrane</keyword>
<evidence type="ECO:0000313" key="3">
    <source>
        <dbReference type="Proteomes" id="UP001177023"/>
    </source>
</evidence>
<organism evidence="2 3">
    <name type="scientific">Mesorhabditis spiculigera</name>
    <dbReference type="NCBI Taxonomy" id="96644"/>
    <lineage>
        <taxon>Eukaryota</taxon>
        <taxon>Metazoa</taxon>
        <taxon>Ecdysozoa</taxon>
        <taxon>Nematoda</taxon>
        <taxon>Chromadorea</taxon>
        <taxon>Rhabditida</taxon>
        <taxon>Rhabditina</taxon>
        <taxon>Rhabditomorpha</taxon>
        <taxon>Rhabditoidea</taxon>
        <taxon>Rhabditidae</taxon>
        <taxon>Mesorhabditinae</taxon>
        <taxon>Mesorhabditis</taxon>
    </lineage>
</organism>
<gene>
    <name evidence="2" type="ORF">MSPICULIGERA_LOCUS5332</name>
</gene>
<evidence type="ECO:0000313" key="2">
    <source>
        <dbReference type="EMBL" id="CAJ0566743.1"/>
    </source>
</evidence>
<reference evidence="2" key="1">
    <citation type="submission" date="2023-06" db="EMBL/GenBank/DDBJ databases">
        <authorList>
            <person name="Delattre M."/>
        </authorList>
    </citation>
    <scope>NUCLEOTIDE SEQUENCE</scope>
    <source>
        <strain evidence="2">AF72</strain>
    </source>
</reference>
<evidence type="ECO:0000256" key="1">
    <source>
        <dbReference type="SAM" id="Phobius"/>
    </source>
</evidence>
<accession>A0AA36CD09</accession>